<dbReference type="PROSITE" id="PS50943">
    <property type="entry name" value="HTH_CROC1"/>
    <property type="match status" value="1"/>
</dbReference>
<accession>A0ABT9J3H1</accession>
<dbReference type="SMART" id="SM00530">
    <property type="entry name" value="HTH_XRE"/>
    <property type="match status" value="1"/>
</dbReference>
<reference evidence="3 4" key="1">
    <citation type="submission" date="2023-08" db="EMBL/GenBank/DDBJ databases">
        <authorList>
            <person name="Park J.-S."/>
        </authorList>
    </citation>
    <scope>NUCLEOTIDE SEQUENCE [LARGE SCALE GENOMIC DNA]</scope>
    <source>
        <strain evidence="3 4">2205SS18-9</strain>
    </source>
</reference>
<keyword evidence="4" id="KW-1185">Reference proteome</keyword>
<comment type="caution">
    <text evidence="3">The sequence shown here is derived from an EMBL/GenBank/DDBJ whole genome shotgun (WGS) entry which is preliminary data.</text>
</comment>
<evidence type="ECO:0000259" key="2">
    <source>
        <dbReference type="PROSITE" id="PS50943"/>
    </source>
</evidence>
<gene>
    <name evidence="3" type="ORF">Q5Y73_18755</name>
</gene>
<dbReference type="SUPFAM" id="SSF47413">
    <property type="entry name" value="lambda repressor-like DNA-binding domains"/>
    <property type="match status" value="1"/>
</dbReference>
<protein>
    <submittedName>
        <fullName evidence="3">Helix-turn-helix transcriptional regulator</fullName>
    </submittedName>
</protein>
<organism evidence="3 4">
    <name type="scientific">Chengkuizengella axinellae</name>
    <dbReference type="NCBI Taxonomy" id="3064388"/>
    <lineage>
        <taxon>Bacteria</taxon>
        <taxon>Bacillati</taxon>
        <taxon>Bacillota</taxon>
        <taxon>Bacilli</taxon>
        <taxon>Bacillales</taxon>
        <taxon>Paenibacillaceae</taxon>
        <taxon>Chengkuizengella</taxon>
    </lineage>
</organism>
<proteinExistence type="predicted"/>
<dbReference type="PANTHER" id="PTHR46797:SF1">
    <property type="entry name" value="METHYLPHOSPHONATE SYNTHASE"/>
    <property type="match status" value="1"/>
</dbReference>
<dbReference type="InterPro" id="IPR001387">
    <property type="entry name" value="Cro/C1-type_HTH"/>
</dbReference>
<dbReference type="CDD" id="cd00093">
    <property type="entry name" value="HTH_XRE"/>
    <property type="match status" value="1"/>
</dbReference>
<dbReference type="PANTHER" id="PTHR46797">
    <property type="entry name" value="HTH-TYPE TRANSCRIPTIONAL REGULATOR"/>
    <property type="match status" value="1"/>
</dbReference>
<dbReference type="EMBL" id="JAVAMP010000012">
    <property type="protein sequence ID" value="MDP5276143.1"/>
    <property type="molecule type" value="Genomic_DNA"/>
</dbReference>
<name>A0ABT9J3H1_9BACL</name>
<dbReference type="Gene3D" id="1.10.260.40">
    <property type="entry name" value="lambda repressor-like DNA-binding domains"/>
    <property type="match status" value="1"/>
</dbReference>
<feature type="domain" description="HTH cro/C1-type" evidence="2">
    <location>
        <begin position="6"/>
        <end position="60"/>
    </location>
</feature>
<evidence type="ECO:0000313" key="3">
    <source>
        <dbReference type="EMBL" id="MDP5276143.1"/>
    </source>
</evidence>
<keyword evidence="1" id="KW-0238">DNA-binding</keyword>
<sequence>MLGQRIADLRQKIQLSQEDLAEKVGLTQSLISRIERDSRKISATELPKFATALEVSIEDILIGVDDGE</sequence>
<evidence type="ECO:0000313" key="4">
    <source>
        <dbReference type="Proteomes" id="UP001231941"/>
    </source>
</evidence>
<evidence type="ECO:0000256" key="1">
    <source>
        <dbReference type="ARBA" id="ARBA00023125"/>
    </source>
</evidence>
<dbReference type="Proteomes" id="UP001231941">
    <property type="component" value="Unassembled WGS sequence"/>
</dbReference>
<dbReference type="RefSeq" id="WP_305993454.1">
    <property type="nucleotide sequence ID" value="NZ_JAVAMP010000012.1"/>
</dbReference>
<dbReference type="Pfam" id="PF01381">
    <property type="entry name" value="HTH_3"/>
    <property type="match status" value="1"/>
</dbReference>
<dbReference type="InterPro" id="IPR010982">
    <property type="entry name" value="Lambda_DNA-bd_dom_sf"/>
</dbReference>
<dbReference type="InterPro" id="IPR050807">
    <property type="entry name" value="TransReg_Diox_bact_type"/>
</dbReference>